<dbReference type="InterPro" id="IPR035906">
    <property type="entry name" value="MetI-like_sf"/>
</dbReference>
<evidence type="ECO:0000256" key="5">
    <source>
        <dbReference type="ARBA" id="ARBA00022989"/>
    </source>
</evidence>
<keyword evidence="3" id="KW-1003">Cell membrane</keyword>
<reference evidence="9" key="1">
    <citation type="journal article" date="2014" name="Int. J. Syst. Evol. Microbiol.">
        <title>Complete genome sequence of Corynebacterium casei LMG S-19264T (=DSM 44701T), isolated from a smear-ripened cheese.</title>
        <authorList>
            <consortium name="US DOE Joint Genome Institute (JGI-PGF)"/>
            <person name="Walter F."/>
            <person name="Albersmeier A."/>
            <person name="Kalinowski J."/>
            <person name="Ruckert C."/>
        </authorList>
    </citation>
    <scope>NUCLEOTIDE SEQUENCE</scope>
    <source>
        <strain evidence="9">CGMCC 1.15178</strain>
    </source>
</reference>
<comment type="caution">
    <text evidence="9">The sequence shown here is derived from an EMBL/GenBank/DDBJ whole genome shotgun (WGS) entry which is preliminary data.</text>
</comment>
<evidence type="ECO:0000256" key="6">
    <source>
        <dbReference type="ARBA" id="ARBA00023136"/>
    </source>
</evidence>
<keyword evidence="5 7" id="KW-1133">Transmembrane helix</keyword>
<dbReference type="EMBL" id="BMHP01000017">
    <property type="protein sequence ID" value="GGE01964.1"/>
    <property type="molecule type" value="Genomic_DNA"/>
</dbReference>
<proteinExistence type="inferred from homology"/>
<evidence type="ECO:0000256" key="2">
    <source>
        <dbReference type="ARBA" id="ARBA00022448"/>
    </source>
</evidence>
<dbReference type="InterPro" id="IPR050809">
    <property type="entry name" value="UgpAE/MalFG_permease"/>
</dbReference>
<sequence>MSNAEEALDQAGRGSIRPTPSAAGTILRNLGKTWQLYVLLLPALLYFFILHYIPLYGVQIAFKDYIATKGIWGSPWIGLDHFERFFSSYYFKDLIRNTLVLNVYGLLLFPLPIILALSFNEVKNASFKKWAQTITYAPHFISTVVMAGMIIAFLDPETGLINSIIKVFGGNPTPFLIMPQWFKHIFVWSGQWQGLGWGAIIYLAALAGVNPDQHDAASVDGASRLRRIWHINIPAIMPTVIILFILTMGSFMSIGFEKVLLLQNPLNMSSSDVIQTFVYRSGLLQSQYSFSAAVGLFDSLINVTLLVLANQIARRSTDNSLW</sequence>
<dbReference type="GO" id="GO:0055085">
    <property type="term" value="P:transmembrane transport"/>
    <property type="evidence" value="ECO:0007669"/>
    <property type="project" value="InterPro"/>
</dbReference>
<dbReference type="PANTHER" id="PTHR43227:SF11">
    <property type="entry name" value="BLL4140 PROTEIN"/>
    <property type="match status" value="1"/>
</dbReference>
<dbReference type="PANTHER" id="PTHR43227">
    <property type="entry name" value="BLL4140 PROTEIN"/>
    <property type="match status" value="1"/>
</dbReference>
<comment type="similarity">
    <text evidence="7">Belongs to the binding-protein-dependent transport system permease family.</text>
</comment>
<keyword evidence="4 7" id="KW-0812">Transmembrane</keyword>
<name>A0A916ZKG0_9BACL</name>
<organism evidence="9 10">
    <name type="scientific">Paenibacillus nasutitermitis</name>
    <dbReference type="NCBI Taxonomy" id="1652958"/>
    <lineage>
        <taxon>Bacteria</taxon>
        <taxon>Bacillati</taxon>
        <taxon>Bacillota</taxon>
        <taxon>Bacilli</taxon>
        <taxon>Bacillales</taxon>
        <taxon>Paenibacillaceae</taxon>
        <taxon>Paenibacillus</taxon>
    </lineage>
</organism>
<dbReference type="PROSITE" id="PS50928">
    <property type="entry name" value="ABC_TM1"/>
    <property type="match status" value="1"/>
</dbReference>
<evidence type="ECO:0000256" key="7">
    <source>
        <dbReference type="RuleBase" id="RU363032"/>
    </source>
</evidence>
<dbReference type="Pfam" id="PF00528">
    <property type="entry name" value="BPD_transp_1"/>
    <property type="match status" value="1"/>
</dbReference>
<gene>
    <name evidence="9" type="ORF">GCM10010911_71210</name>
</gene>
<feature type="transmembrane region" description="Helical" evidence="7">
    <location>
        <begin position="288"/>
        <end position="309"/>
    </location>
</feature>
<accession>A0A916ZKG0</accession>
<evidence type="ECO:0000313" key="10">
    <source>
        <dbReference type="Proteomes" id="UP000612456"/>
    </source>
</evidence>
<protein>
    <submittedName>
        <fullName evidence="9">Sugar ABC transporter permease</fullName>
    </submittedName>
</protein>
<dbReference type="AlphaFoldDB" id="A0A916ZKG0"/>
<evidence type="ECO:0000313" key="9">
    <source>
        <dbReference type="EMBL" id="GGE01964.1"/>
    </source>
</evidence>
<reference evidence="9" key="2">
    <citation type="submission" date="2020-09" db="EMBL/GenBank/DDBJ databases">
        <authorList>
            <person name="Sun Q."/>
            <person name="Zhou Y."/>
        </authorList>
    </citation>
    <scope>NUCLEOTIDE SEQUENCE</scope>
    <source>
        <strain evidence="9">CGMCC 1.15178</strain>
    </source>
</reference>
<comment type="subcellular location">
    <subcellularLocation>
        <location evidence="1 7">Cell membrane</location>
        <topology evidence="1 7">Multi-pass membrane protein</topology>
    </subcellularLocation>
</comment>
<evidence type="ECO:0000259" key="8">
    <source>
        <dbReference type="PROSITE" id="PS50928"/>
    </source>
</evidence>
<evidence type="ECO:0000256" key="3">
    <source>
        <dbReference type="ARBA" id="ARBA00022475"/>
    </source>
</evidence>
<keyword evidence="10" id="KW-1185">Reference proteome</keyword>
<dbReference type="Proteomes" id="UP000612456">
    <property type="component" value="Unassembled WGS sequence"/>
</dbReference>
<feature type="transmembrane region" description="Helical" evidence="7">
    <location>
        <begin position="94"/>
        <end position="116"/>
    </location>
</feature>
<feature type="domain" description="ABC transmembrane type-1" evidence="8">
    <location>
        <begin position="94"/>
        <end position="309"/>
    </location>
</feature>
<feature type="transmembrane region" description="Helical" evidence="7">
    <location>
        <begin position="233"/>
        <end position="256"/>
    </location>
</feature>
<keyword evidence="2 7" id="KW-0813">Transport</keyword>
<dbReference type="InterPro" id="IPR000515">
    <property type="entry name" value="MetI-like"/>
</dbReference>
<feature type="transmembrane region" description="Helical" evidence="7">
    <location>
        <begin position="136"/>
        <end position="154"/>
    </location>
</feature>
<dbReference type="GO" id="GO:0005886">
    <property type="term" value="C:plasma membrane"/>
    <property type="evidence" value="ECO:0007669"/>
    <property type="project" value="UniProtKB-SubCell"/>
</dbReference>
<dbReference type="CDD" id="cd06261">
    <property type="entry name" value="TM_PBP2"/>
    <property type="match status" value="1"/>
</dbReference>
<feature type="transmembrane region" description="Helical" evidence="7">
    <location>
        <begin position="34"/>
        <end position="53"/>
    </location>
</feature>
<dbReference type="Gene3D" id="1.10.3720.10">
    <property type="entry name" value="MetI-like"/>
    <property type="match status" value="1"/>
</dbReference>
<evidence type="ECO:0000256" key="4">
    <source>
        <dbReference type="ARBA" id="ARBA00022692"/>
    </source>
</evidence>
<keyword evidence="6 7" id="KW-0472">Membrane</keyword>
<evidence type="ECO:0000256" key="1">
    <source>
        <dbReference type="ARBA" id="ARBA00004651"/>
    </source>
</evidence>
<dbReference type="SUPFAM" id="SSF161098">
    <property type="entry name" value="MetI-like"/>
    <property type="match status" value="1"/>
</dbReference>